<dbReference type="InterPro" id="IPR018737">
    <property type="entry name" value="DREAM_LIN52"/>
</dbReference>
<keyword evidence="3" id="KW-1185">Reference proteome</keyword>
<proteinExistence type="inferred from homology"/>
<protein>
    <recommendedName>
        <fullName evidence="4">Protein lin-52 homolog</fullName>
    </recommendedName>
</protein>
<dbReference type="Proteomes" id="UP000230750">
    <property type="component" value="Unassembled WGS sequence"/>
</dbReference>
<dbReference type="PANTHER" id="PTHR31489">
    <property type="entry name" value="LIN52 FAMILY MEMBER"/>
    <property type="match status" value="1"/>
</dbReference>
<comment type="similarity">
    <text evidence="1">Belongs to the lin-52 family.</text>
</comment>
<evidence type="ECO:0000313" key="3">
    <source>
        <dbReference type="Proteomes" id="UP000230750"/>
    </source>
</evidence>
<dbReference type="Pfam" id="PF10044">
    <property type="entry name" value="LIN52"/>
    <property type="match status" value="1"/>
</dbReference>
<dbReference type="GO" id="GO:0006355">
    <property type="term" value="P:regulation of DNA-templated transcription"/>
    <property type="evidence" value="ECO:0007669"/>
    <property type="project" value="InterPro"/>
</dbReference>
<evidence type="ECO:0000256" key="1">
    <source>
        <dbReference type="ARBA" id="ARBA00005456"/>
    </source>
</evidence>
<gene>
    <name evidence="2" type="ORF">BSL78_10589</name>
</gene>
<sequence length="85" mass="9618">MRRLIGLHLNCGQSEPAAETTSKPWEADLQKNDINMLNELGSLPTNELMKKVKGLQNVAYQLGLEESREMTRGRYLKIFSGPTKK</sequence>
<evidence type="ECO:0000313" key="2">
    <source>
        <dbReference type="EMBL" id="PIK52491.1"/>
    </source>
</evidence>
<organism evidence="2 3">
    <name type="scientific">Stichopus japonicus</name>
    <name type="common">Sea cucumber</name>
    <dbReference type="NCBI Taxonomy" id="307972"/>
    <lineage>
        <taxon>Eukaryota</taxon>
        <taxon>Metazoa</taxon>
        <taxon>Echinodermata</taxon>
        <taxon>Eleutherozoa</taxon>
        <taxon>Echinozoa</taxon>
        <taxon>Holothuroidea</taxon>
        <taxon>Aspidochirotacea</taxon>
        <taxon>Aspidochirotida</taxon>
        <taxon>Stichopodidae</taxon>
        <taxon>Apostichopus</taxon>
    </lineage>
</organism>
<dbReference type="OrthoDB" id="5834362at2759"/>
<name>A0A2G8KWW3_STIJA</name>
<dbReference type="EMBL" id="MRZV01000326">
    <property type="protein sequence ID" value="PIK52491.1"/>
    <property type="molecule type" value="Genomic_DNA"/>
</dbReference>
<accession>A0A2G8KWW3</accession>
<comment type="caution">
    <text evidence="2">The sequence shown here is derived from an EMBL/GenBank/DDBJ whole genome shotgun (WGS) entry which is preliminary data.</text>
</comment>
<dbReference type="AlphaFoldDB" id="A0A2G8KWW3"/>
<evidence type="ECO:0008006" key="4">
    <source>
        <dbReference type="Google" id="ProtNLM"/>
    </source>
</evidence>
<dbReference type="GO" id="GO:0070176">
    <property type="term" value="C:DRM complex"/>
    <property type="evidence" value="ECO:0007669"/>
    <property type="project" value="InterPro"/>
</dbReference>
<dbReference type="STRING" id="307972.A0A2G8KWW3"/>
<reference evidence="2 3" key="1">
    <citation type="journal article" date="2017" name="PLoS Biol.">
        <title>The sea cucumber genome provides insights into morphological evolution and visceral regeneration.</title>
        <authorList>
            <person name="Zhang X."/>
            <person name="Sun L."/>
            <person name="Yuan J."/>
            <person name="Sun Y."/>
            <person name="Gao Y."/>
            <person name="Zhang L."/>
            <person name="Li S."/>
            <person name="Dai H."/>
            <person name="Hamel J.F."/>
            <person name="Liu C."/>
            <person name="Yu Y."/>
            <person name="Liu S."/>
            <person name="Lin W."/>
            <person name="Guo K."/>
            <person name="Jin S."/>
            <person name="Xu P."/>
            <person name="Storey K.B."/>
            <person name="Huan P."/>
            <person name="Zhang T."/>
            <person name="Zhou Y."/>
            <person name="Zhang J."/>
            <person name="Lin C."/>
            <person name="Li X."/>
            <person name="Xing L."/>
            <person name="Huo D."/>
            <person name="Sun M."/>
            <person name="Wang L."/>
            <person name="Mercier A."/>
            <person name="Li F."/>
            <person name="Yang H."/>
            <person name="Xiang J."/>
        </authorList>
    </citation>
    <scope>NUCLEOTIDE SEQUENCE [LARGE SCALE GENOMIC DNA]</scope>
    <source>
        <strain evidence="2">Shaxun</strain>
        <tissue evidence="2">Muscle</tissue>
    </source>
</reference>
<dbReference type="PANTHER" id="PTHR31489:SF2">
    <property type="entry name" value="PROTEIN LIN-52 HOMOLOG"/>
    <property type="match status" value="1"/>
</dbReference>